<dbReference type="STRING" id="1121003.SAMN03080618_02868"/>
<dbReference type="InterPro" id="IPR029044">
    <property type="entry name" value="Nucleotide-diphossugar_trans"/>
</dbReference>
<dbReference type="Proteomes" id="UP000242763">
    <property type="component" value="Unassembled WGS sequence"/>
</dbReference>
<accession>A0A1I3R2S5</accession>
<organism evidence="3 4">
    <name type="scientific">Aquamicrobium aerolatum DSM 21857</name>
    <dbReference type="NCBI Taxonomy" id="1121003"/>
    <lineage>
        <taxon>Bacteria</taxon>
        <taxon>Pseudomonadati</taxon>
        <taxon>Pseudomonadota</taxon>
        <taxon>Alphaproteobacteria</taxon>
        <taxon>Hyphomicrobiales</taxon>
        <taxon>Phyllobacteriaceae</taxon>
        <taxon>Aerobium</taxon>
    </lineage>
</organism>
<protein>
    <submittedName>
        <fullName evidence="3">Glycosyltransferase, catalytic subunit of cellulose synthase and poly-beta-1,6-N-acetylglucosamine synthase</fullName>
    </submittedName>
</protein>
<dbReference type="EMBL" id="FORF01000017">
    <property type="protein sequence ID" value="SFJ40032.1"/>
    <property type="molecule type" value="Genomic_DNA"/>
</dbReference>
<feature type="transmembrane region" description="Helical" evidence="2">
    <location>
        <begin position="6"/>
        <end position="32"/>
    </location>
</feature>
<dbReference type="GO" id="GO:0016740">
    <property type="term" value="F:transferase activity"/>
    <property type="evidence" value="ECO:0007669"/>
    <property type="project" value="UniProtKB-KW"/>
</dbReference>
<dbReference type="RefSeq" id="WP_091523654.1">
    <property type="nucleotide sequence ID" value="NZ_FORF01000017.1"/>
</dbReference>
<evidence type="ECO:0000256" key="2">
    <source>
        <dbReference type="SAM" id="Phobius"/>
    </source>
</evidence>
<dbReference type="Pfam" id="PF13641">
    <property type="entry name" value="Glyco_tranf_2_3"/>
    <property type="match status" value="1"/>
</dbReference>
<evidence type="ECO:0000313" key="4">
    <source>
        <dbReference type="Proteomes" id="UP000242763"/>
    </source>
</evidence>
<keyword evidence="4" id="KW-1185">Reference proteome</keyword>
<dbReference type="PANTHER" id="PTHR48090">
    <property type="entry name" value="UNDECAPRENYL-PHOSPHATE 4-DEOXY-4-FORMAMIDO-L-ARABINOSE TRANSFERASE-RELATED"/>
    <property type="match status" value="1"/>
</dbReference>
<dbReference type="Gene3D" id="3.90.550.10">
    <property type="entry name" value="Spore Coat Polysaccharide Biosynthesis Protein SpsA, Chain A"/>
    <property type="match status" value="1"/>
</dbReference>
<reference evidence="4" key="1">
    <citation type="submission" date="2016-10" db="EMBL/GenBank/DDBJ databases">
        <authorList>
            <person name="Varghese N."/>
            <person name="Submissions S."/>
        </authorList>
    </citation>
    <scope>NUCLEOTIDE SEQUENCE [LARGE SCALE GENOMIC DNA]</scope>
    <source>
        <strain evidence="4">DSM 21857</strain>
    </source>
</reference>
<dbReference type="AlphaFoldDB" id="A0A1I3R2S5"/>
<gene>
    <name evidence="3" type="ORF">SAMN03080618_02868</name>
</gene>
<feature type="transmembrane region" description="Helical" evidence="2">
    <location>
        <begin position="289"/>
        <end position="322"/>
    </location>
</feature>
<dbReference type="InterPro" id="IPR050256">
    <property type="entry name" value="Glycosyltransferase_2"/>
</dbReference>
<name>A0A1I3R2S5_9HYPH</name>
<evidence type="ECO:0000256" key="1">
    <source>
        <dbReference type="SAM" id="MobiDB-lite"/>
    </source>
</evidence>
<feature type="region of interest" description="Disordered" evidence="1">
    <location>
        <begin position="395"/>
        <end position="416"/>
    </location>
</feature>
<dbReference type="CDD" id="cd06438">
    <property type="entry name" value="EpsO_like"/>
    <property type="match status" value="1"/>
</dbReference>
<dbReference type="OrthoDB" id="6653642at2"/>
<evidence type="ECO:0000313" key="3">
    <source>
        <dbReference type="EMBL" id="SFJ40032.1"/>
    </source>
</evidence>
<dbReference type="PANTHER" id="PTHR48090:SF6">
    <property type="entry name" value="SLR5056 PROTEIN"/>
    <property type="match status" value="1"/>
</dbReference>
<keyword evidence="3" id="KW-0808">Transferase</keyword>
<keyword evidence="2" id="KW-0812">Transmembrane</keyword>
<feature type="transmembrane region" description="Helical" evidence="2">
    <location>
        <begin position="328"/>
        <end position="350"/>
    </location>
</feature>
<proteinExistence type="predicted"/>
<dbReference type="SUPFAM" id="SSF53448">
    <property type="entry name" value="Nucleotide-diphospho-sugar transferases"/>
    <property type="match status" value="1"/>
</dbReference>
<keyword evidence="2" id="KW-0472">Membrane</keyword>
<sequence>MATTIWLLTFGAASLLAVPAAIYTIECLAGALPRRRDRHAGRQSRPAIAILVPAHDEALGITRTVESVRAQMRAGDRLVVIADNCSDNTAAMARKAGAEVIERTDPSRIGKGYALDFGISHLASAPLPVVAFVDADCTLTAGTLDALSCLVSCQDRPVQASNLMITRGDQKEAFGISEFAFMVKNHVRARGLNLLGLPCQLTGTGMALPWHLASNAHLASGEIVEDMKLGLDLAAAGHYPLYCEEAGVRSYFPDTAASAQIQHRRWEHGHLGIMISGLRRFAQWRSFSLPYAAMILDVMVPPLMLLVFMIVALTVISAAVAVAGLGYLPFLLCTVLFMMVTGGTLIAWLVHGRRILPLSSLLLLPRYLASKIALYVEMFFSRSPKISWVRTSRASTVPPSAGETMNSRHSTTNYRN</sequence>
<keyword evidence="2" id="KW-1133">Transmembrane helix</keyword>